<accession>A0ABN2AY53</accession>
<reference evidence="4 5" key="1">
    <citation type="journal article" date="2019" name="Int. J. Syst. Evol. Microbiol.">
        <title>The Global Catalogue of Microorganisms (GCM) 10K type strain sequencing project: providing services to taxonomists for standard genome sequencing and annotation.</title>
        <authorList>
            <consortium name="The Broad Institute Genomics Platform"/>
            <consortium name="The Broad Institute Genome Sequencing Center for Infectious Disease"/>
            <person name="Wu L."/>
            <person name="Ma J."/>
        </authorList>
    </citation>
    <scope>NUCLEOTIDE SEQUENCE [LARGE SCALE GENOMIC DNA]</scope>
    <source>
        <strain evidence="4 5">JCM 15933</strain>
    </source>
</reference>
<keyword evidence="5" id="KW-1185">Reference proteome</keyword>
<dbReference type="SUPFAM" id="SSF53474">
    <property type="entry name" value="alpha/beta-Hydrolases"/>
    <property type="match status" value="1"/>
</dbReference>
<feature type="region of interest" description="Disordered" evidence="1">
    <location>
        <begin position="87"/>
        <end position="147"/>
    </location>
</feature>
<dbReference type="Pfam" id="PF06259">
    <property type="entry name" value="Abhydrolase_8"/>
    <property type="match status" value="2"/>
</dbReference>
<feature type="domain" description="DUF1023" evidence="3">
    <location>
        <begin position="145"/>
        <end position="267"/>
    </location>
</feature>
<dbReference type="RefSeq" id="WP_344504657.1">
    <property type="nucleotide sequence ID" value="NZ_BAAAQD010000010.1"/>
</dbReference>
<organism evidence="4 5">
    <name type="scientific">Dactylosporangium maewongense</name>
    <dbReference type="NCBI Taxonomy" id="634393"/>
    <lineage>
        <taxon>Bacteria</taxon>
        <taxon>Bacillati</taxon>
        <taxon>Actinomycetota</taxon>
        <taxon>Actinomycetes</taxon>
        <taxon>Micromonosporales</taxon>
        <taxon>Micromonosporaceae</taxon>
        <taxon>Dactylosporangium</taxon>
    </lineage>
</organism>
<feature type="signal peptide" evidence="2">
    <location>
        <begin position="1"/>
        <end position="23"/>
    </location>
</feature>
<proteinExistence type="predicted"/>
<dbReference type="InterPro" id="IPR010427">
    <property type="entry name" value="DUF1023"/>
</dbReference>
<evidence type="ECO:0000256" key="2">
    <source>
        <dbReference type="SAM" id="SignalP"/>
    </source>
</evidence>
<dbReference type="Proteomes" id="UP001501470">
    <property type="component" value="Unassembled WGS sequence"/>
</dbReference>
<protein>
    <recommendedName>
        <fullName evidence="3">DUF1023 domain-containing protein</fullName>
    </recommendedName>
</protein>
<evidence type="ECO:0000256" key="1">
    <source>
        <dbReference type="SAM" id="MobiDB-lite"/>
    </source>
</evidence>
<gene>
    <name evidence="4" type="ORF">GCM10009827_051540</name>
</gene>
<dbReference type="EMBL" id="BAAAQD010000010">
    <property type="protein sequence ID" value="GAA1528082.1"/>
    <property type="molecule type" value="Genomic_DNA"/>
</dbReference>
<evidence type="ECO:0000313" key="5">
    <source>
        <dbReference type="Proteomes" id="UP001501470"/>
    </source>
</evidence>
<name>A0ABN2AY53_9ACTN</name>
<evidence type="ECO:0000259" key="3">
    <source>
        <dbReference type="Pfam" id="PF06259"/>
    </source>
</evidence>
<dbReference type="Gene3D" id="3.40.50.1820">
    <property type="entry name" value="alpha/beta hydrolase"/>
    <property type="match status" value="1"/>
</dbReference>
<feature type="domain" description="DUF1023" evidence="3">
    <location>
        <begin position="38"/>
        <end position="73"/>
    </location>
</feature>
<dbReference type="InterPro" id="IPR029058">
    <property type="entry name" value="AB_hydrolase_fold"/>
</dbReference>
<keyword evidence="2" id="KW-0732">Signal</keyword>
<feature type="chain" id="PRO_5047322178" description="DUF1023 domain-containing protein" evidence="2">
    <location>
        <begin position="24"/>
        <end position="325"/>
    </location>
</feature>
<sequence length="325" mass="32181">MLRRLFALPLIAVLWSVFGPTQATDLPPVGVHSARFANGLAVEVVGDPSTAATVVVLVPGVATTATNFDRGLGGVQRRAPAWQARQLATRAADLHQPPSAASPAASTAAGSVSPGPSSGASPAGSSVASPAAGSVSPGRSAATSGAAASAGRRGGVAVIAWLGYHPPGGVRLDAVREDAAASGADALLRFLRDVDAPRIVLVGHSYGSTVIGLAAARLDAGTGGRVTDIVALGSPGMGVDRAADLRTTARVWAGTAPGDWTRRLPGLRILGAGHGTHPTDPAFGATPLPVEGVTGHDGYFVPGTASLDALAALANGDLDAAARHS</sequence>
<feature type="compositionally biased region" description="Low complexity" evidence="1">
    <location>
        <begin position="97"/>
        <end position="147"/>
    </location>
</feature>
<evidence type="ECO:0000313" key="4">
    <source>
        <dbReference type="EMBL" id="GAA1528082.1"/>
    </source>
</evidence>
<comment type="caution">
    <text evidence="4">The sequence shown here is derived from an EMBL/GenBank/DDBJ whole genome shotgun (WGS) entry which is preliminary data.</text>
</comment>